<evidence type="ECO:0000256" key="1">
    <source>
        <dbReference type="SAM" id="MobiDB-lite"/>
    </source>
</evidence>
<dbReference type="AlphaFoldDB" id="A0A5B7FLR6"/>
<reference evidence="3 4" key="1">
    <citation type="submission" date="2019-05" db="EMBL/GenBank/DDBJ databases">
        <title>Another draft genome of Portunus trituberculatus and its Hox gene families provides insights of decapod evolution.</title>
        <authorList>
            <person name="Jeong J.-H."/>
            <person name="Song I."/>
            <person name="Kim S."/>
            <person name="Choi T."/>
            <person name="Kim D."/>
            <person name="Ryu S."/>
            <person name="Kim W."/>
        </authorList>
    </citation>
    <scope>NUCLEOTIDE SEQUENCE [LARGE SCALE GENOMIC DNA]</scope>
    <source>
        <tissue evidence="3">Muscle</tissue>
    </source>
</reference>
<feature type="compositionally biased region" description="Polar residues" evidence="1">
    <location>
        <begin position="1"/>
        <end position="19"/>
    </location>
</feature>
<evidence type="ECO:0000313" key="3">
    <source>
        <dbReference type="EMBL" id="MPC45898.1"/>
    </source>
</evidence>
<feature type="region of interest" description="Disordered" evidence="1">
    <location>
        <begin position="1"/>
        <end position="32"/>
    </location>
</feature>
<organism evidence="3 4">
    <name type="scientific">Portunus trituberculatus</name>
    <name type="common">Swimming crab</name>
    <name type="synonym">Neptunus trituberculatus</name>
    <dbReference type="NCBI Taxonomy" id="210409"/>
    <lineage>
        <taxon>Eukaryota</taxon>
        <taxon>Metazoa</taxon>
        <taxon>Ecdysozoa</taxon>
        <taxon>Arthropoda</taxon>
        <taxon>Crustacea</taxon>
        <taxon>Multicrustacea</taxon>
        <taxon>Malacostraca</taxon>
        <taxon>Eumalacostraca</taxon>
        <taxon>Eucarida</taxon>
        <taxon>Decapoda</taxon>
        <taxon>Pleocyemata</taxon>
        <taxon>Brachyura</taxon>
        <taxon>Eubrachyura</taxon>
        <taxon>Portunoidea</taxon>
        <taxon>Portunidae</taxon>
        <taxon>Portuninae</taxon>
        <taxon>Portunus</taxon>
    </lineage>
</organism>
<keyword evidence="2" id="KW-1133">Transmembrane helix</keyword>
<feature type="transmembrane region" description="Helical" evidence="2">
    <location>
        <begin position="147"/>
        <end position="167"/>
    </location>
</feature>
<feature type="compositionally biased region" description="Basic and acidic residues" evidence="1">
    <location>
        <begin position="23"/>
        <end position="32"/>
    </location>
</feature>
<evidence type="ECO:0000256" key="2">
    <source>
        <dbReference type="SAM" id="Phobius"/>
    </source>
</evidence>
<accession>A0A5B7FLR6</accession>
<gene>
    <name evidence="3" type="ORF">E2C01_039604</name>
</gene>
<proteinExistence type="predicted"/>
<keyword evidence="2" id="KW-0472">Membrane</keyword>
<name>A0A5B7FLR6_PORTR</name>
<feature type="region of interest" description="Disordered" evidence="1">
    <location>
        <begin position="70"/>
        <end position="109"/>
    </location>
</feature>
<keyword evidence="2" id="KW-0812">Transmembrane</keyword>
<keyword evidence="4" id="KW-1185">Reference proteome</keyword>
<dbReference type="Proteomes" id="UP000324222">
    <property type="component" value="Unassembled WGS sequence"/>
</dbReference>
<comment type="caution">
    <text evidence="3">The sequence shown here is derived from an EMBL/GenBank/DDBJ whole genome shotgun (WGS) entry which is preliminary data.</text>
</comment>
<sequence>MEGSDQTASRLCGSLQSKISPGAHDRKSFRDRSAVVSIEPAVIPSVSDLASCEKDALAMESSDNVVTAAHREPTVAKSAVRPEPRPLVPGRNDDNSHHSPVGRKGVVHQPGTSQLLVSSHRVTVEAFAPRGGNSEFYYWSSLQLESLYRRLCSVIVLILILLAIVPFPGQGHHGGTAILVRSSIPVVPLQLSSPLQADPRTSGRFTKRPVPWWNSACTTAVRKKRAAISRLWRHRGDPEYLGAFRRCCTRARRVLREAQRASWKVYVSSINVRTALTDVFNKVR</sequence>
<dbReference type="EMBL" id="VSRR010006947">
    <property type="protein sequence ID" value="MPC45898.1"/>
    <property type="molecule type" value="Genomic_DNA"/>
</dbReference>
<feature type="compositionally biased region" description="Basic and acidic residues" evidence="1">
    <location>
        <begin position="70"/>
        <end position="84"/>
    </location>
</feature>
<evidence type="ECO:0000313" key="4">
    <source>
        <dbReference type="Proteomes" id="UP000324222"/>
    </source>
</evidence>
<protein>
    <submittedName>
        <fullName evidence="3">Uncharacterized protein</fullName>
    </submittedName>
</protein>